<dbReference type="RefSeq" id="WP_145924342.1">
    <property type="nucleotide sequence ID" value="NZ_CP014143.1"/>
</dbReference>
<keyword evidence="3" id="KW-1185">Reference proteome</keyword>
<feature type="compositionally biased region" description="Acidic residues" evidence="1">
    <location>
        <begin position="51"/>
        <end position="60"/>
    </location>
</feature>
<accession>A0A1C9W749</accession>
<evidence type="ECO:0000256" key="1">
    <source>
        <dbReference type="SAM" id="MobiDB-lite"/>
    </source>
</evidence>
<dbReference type="STRING" id="1769779.AUP74_01540"/>
<feature type="region of interest" description="Disordered" evidence="1">
    <location>
        <begin position="51"/>
        <end position="105"/>
    </location>
</feature>
<organism evidence="2 3">
    <name type="scientific">Microbulbifer aggregans</name>
    <dbReference type="NCBI Taxonomy" id="1769779"/>
    <lineage>
        <taxon>Bacteria</taxon>
        <taxon>Pseudomonadati</taxon>
        <taxon>Pseudomonadota</taxon>
        <taxon>Gammaproteobacteria</taxon>
        <taxon>Cellvibrionales</taxon>
        <taxon>Microbulbiferaceae</taxon>
        <taxon>Microbulbifer</taxon>
    </lineage>
</organism>
<gene>
    <name evidence="2" type="ORF">AUP74_01540</name>
</gene>
<dbReference type="KEGG" id="micc:AUP74_01540"/>
<evidence type="ECO:0000313" key="3">
    <source>
        <dbReference type="Proteomes" id="UP000095672"/>
    </source>
</evidence>
<dbReference type="AlphaFoldDB" id="A0A1C9W749"/>
<reference evidence="3" key="1">
    <citation type="submission" date="2016-01" db="EMBL/GenBank/DDBJ databases">
        <title>Complete genome sequence of Microbulbifer sp. CCB-MM1, a halophile isolated from Matang Mangrove Forest, Perak.</title>
        <authorList>
            <person name="Moh T.H."/>
            <person name="Dinesh B."/>
            <person name="Lau N.-S."/>
            <person name="Go F."/>
            <person name="Alexander Chong S.-C."/>
        </authorList>
    </citation>
    <scope>NUCLEOTIDE SEQUENCE [LARGE SCALE GENOMIC DNA]</scope>
    <source>
        <strain evidence="3">CCB-MM1</strain>
    </source>
</reference>
<name>A0A1C9W749_9GAMM</name>
<dbReference type="PATRIC" id="fig|1769779.3.peg.1537"/>
<protein>
    <submittedName>
        <fullName evidence="2">Uncharacterized protein</fullName>
    </submittedName>
</protein>
<sequence>MQRHLNRKKDTLFPIGRMEQAAFPRPMILLGALMFSVSIAFASASIAAEEATEAEKEEQEPVQVAQVEEKASESGSSGSTGNDADEYEATEEISEDLSVSFPVDI</sequence>
<dbReference type="EMBL" id="CP014143">
    <property type="protein sequence ID" value="AOS96976.1"/>
    <property type="molecule type" value="Genomic_DNA"/>
</dbReference>
<feature type="compositionally biased region" description="Acidic residues" evidence="1">
    <location>
        <begin position="83"/>
        <end position="95"/>
    </location>
</feature>
<evidence type="ECO:0000313" key="2">
    <source>
        <dbReference type="EMBL" id="AOS96976.1"/>
    </source>
</evidence>
<dbReference type="Proteomes" id="UP000095672">
    <property type="component" value="Chromosome"/>
</dbReference>
<proteinExistence type="predicted"/>